<feature type="domain" description="Flagellar Assembly Protein A N-terminal region" evidence="1">
    <location>
        <begin position="9"/>
        <end position="181"/>
    </location>
</feature>
<dbReference type="InterPro" id="IPR046865">
    <property type="entry name" value="FapA_b_solenoid"/>
</dbReference>
<dbReference type="InterPro" id="IPR046866">
    <property type="entry name" value="FapA_N"/>
</dbReference>
<accession>A0ABT1S5M4</accession>
<proteinExistence type="predicted"/>
<comment type="caution">
    <text evidence="2">The sequence shown here is derived from an EMBL/GenBank/DDBJ whole genome shotgun (WGS) entry which is preliminary data.</text>
</comment>
<evidence type="ECO:0000259" key="1">
    <source>
        <dbReference type="Pfam" id="PF20250"/>
    </source>
</evidence>
<dbReference type="PANTHER" id="PTHR38032">
    <property type="entry name" value="POLYMERASE-RELATED"/>
    <property type="match status" value="1"/>
</dbReference>
<evidence type="ECO:0000313" key="3">
    <source>
        <dbReference type="Proteomes" id="UP001524478"/>
    </source>
</evidence>
<gene>
    <name evidence="2" type="ORF">NE686_01595</name>
</gene>
<keyword evidence="3" id="KW-1185">Reference proteome</keyword>
<name>A0ABT1S5M4_9FIRM</name>
<evidence type="ECO:0000313" key="2">
    <source>
        <dbReference type="EMBL" id="MCQ4921766.1"/>
    </source>
</evidence>
<sequence length="461" mass="51357">MYNIGNDIVLEISRDGLYGYITILKYESEDQDYIQIDNKDLLNEIKKHIKYGLKESLLQNLLDNRITGEKFCIAEGKVPIPGKDGSIKYHFDMEKPLLPKLNDDGTVDYRELDSINTVNKEDVLAEIIPPTDGEEGKKVNGDTIPYAKGRVPKFKYGKNVKVSLDGIFLISERNGLVELKNGKVSVSEVLSVENIDNSTGNINFDGNVIVNKDILNGFTLRTGGSVEVKGAVEGGLIESNGDVLIRQGIQGYNRLTINTTGNLSTKFIENSVVNAGSNITAEAIMHSNVSSKSNILVLGKKGLIVGGVCKAKYEIRARIIGSTMATTTVLEVGIDPDVKQRHDELDEKFKTSKENLEKIDQSLKVLEVLKRSNKLDIRKEELYNELSKAQLTLSLEISKVERELIEVKNQMNTLSRGQIKVADTIYPGVKIIIGNSFLYIRDEMKRCTFYKEDGDIRIGPY</sequence>
<dbReference type="InterPro" id="IPR005646">
    <property type="entry name" value="FapA"/>
</dbReference>
<dbReference type="RefSeq" id="WP_216562525.1">
    <property type="nucleotide sequence ID" value="NZ_JAHLOH010000053.1"/>
</dbReference>
<dbReference type="EMBL" id="JANGAC010000001">
    <property type="protein sequence ID" value="MCQ4921766.1"/>
    <property type="molecule type" value="Genomic_DNA"/>
</dbReference>
<protein>
    <submittedName>
        <fullName evidence="2">FapA family protein</fullName>
    </submittedName>
</protein>
<reference evidence="2 3" key="1">
    <citation type="submission" date="2022-06" db="EMBL/GenBank/DDBJ databases">
        <title>Isolation of gut microbiota from human fecal samples.</title>
        <authorList>
            <person name="Pamer E.G."/>
            <person name="Barat B."/>
            <person name="Waligurski E."/>
            <person name="Medina S."/>
            <person name="Paddock L."/>
            <person name="Mostad J."/>
        </authorList>
    </citation>
    <scope>NUCLEOTIDE SEQUENCE [LARGE SCALE GENOMIC DNA]</scope>
    <source>
        <strain evidence="2 3">DFI.7.95</strain>
    </source>
</reference>
<organism evidence="2 3">
    <name type="scientific">Tissierella carlieri</name>
    <dbReference type="NCBI Taxonomy" id="689904"/>
    <lineage>
        <taxon>Bacteria</taxon>
        <taxon>Bacillati</taxon>
        <taxon>Bacillota</taxon>
        <taxon>Tissierellia</taxon>
        <taxon>Tissierellales</taxon>
        <taxon>Tissierellaceae</taxon>
        <taxon>Tissierella</taxon>
    </lineage>
</organism>
<dbReference type="Pfam" id="PF03961">
    <property type="entry name" value="FapA"/>
    <property type="match status" value="1"/>
</dbReference>
<dbReference type="Proteomes" id="UP001524478">
    <property type="component" value="Unassembled WGS sequence"/>
</dbReference>
<dbReference type="Pfam" id="PF20250">
    <property type="entry name" value="FapA_N"/>
    <property type="match status" value="1"/>
</dbReference>
<dbReference type="PANTHER" id="PTHR38032:SF1">
    <property type="entry name" value="RNA-BINDING PROTEIN KHPB N-TERMINAL DOMAIN-CONTAINING PROTEIN"/>
    <property type="match status" value="1"/>
</dbReference>